<feature type="compositionally biased region" description="Acidic residues" evidence="1">
    <location>
        <begin position="22"/>
        <end position="38"/>
    </location>
</feature>
<proteinExistence type="predicted"/>
<evidence type="ECO:0000313" key="2">
    <source>
        <dbReference type="EMBL" id="GGA86433.1"/>
    </source>
</evidence>
<dbReference type="EMBL" id="BMIG01000001">
    <property type="protein sequence ID" value="GGA86433.1"/>
    <property type="molecule type" value="Genomic_DNA"/>
</dbReference>
<feature type="region of interest" description="Disordered" evidence="1">
    <location>
        <begin position="1"/>
        <end position="52"/>
    </location>
</feature>
<name>A0A916WCU4_9BURK</name>
<organism evidence="2 3">
    <name type="scientific">Polaromonas eurypsychrophila</name>
    <dbReference type="NCBI Taxonomy" id="1614635"/>
    <lineage>
        <taxon>Bacteria</taxon>
        <taxon>Pseudomonadati</taxon>
        <taxon>Pseudomonadota</taxon>
        <taxon>Betaproteobacteria</taxon>
        <taxon>Burkholderiales</taxon>
        <taxon>Comamonadaceae</taxon>
        <taxon>Polaromonas</taxon>
    </lineage>
</organism>
<evidence type="ECO:0000256" key="1">
    <source>
        <dbReference type="SAM" id="MobiDB-lite"/>
    </source>
</evidence>
<dbReference type="AlphaFoldDB" id="A0A916WCU4"/>
<reference evidence="2" key="2">
    <citation type="submission" date="2020-09" db="EMBL/GenBank/DDBJ databases">
        <authorList>
            <person name="Sun Q."/>
            <person name="Zhou Y."/>
        </authorList>
    </citation>
    <scope>NUCLEOTIDE SEQUENCE</scope>
    <source>
        <strain evidence="2">CGMCC 1.15322</strain>
    </source>
</reference>
<feature type="compositionally biased region" description="Basic and acidic residues" evidence="1">
    <location>
        <begin position="43"/>
        <end position="52"/>
    </location>
</feature>
<sequence length="52" mass="5764">MTHFSASTHEGRPREVNPDETGLAEDTEDLPLSPDEDMSVIPDEERVLDVPS</sequence>
<reference evidence="2" key="1">
    <citation type="journal article" date="2014" name="Int. J. Syst. Evol. Microbiol.">
        <title>Complete genome sequence of Corynebacterium casei LMG S-19264T (=DSM 44701T), isolated from a smear-ripened cheese.</title>
        <authorList>
            <consortium name="US DOE Joint Genome Institute (JGI-PGF)"/>
            <person name="Walter F."/>
            <person name="Albersmeier A."/>
            <person name="Kalinowski J."/>
            <person name="Ruckert C."/>
        </authorList>
    </citation>
    <scope>NUCLEOTIDE SEQUENCE</scope>
    <source>
        <strain evidence="2">CGMCC 1.15322</strain>
    </source>
</reference>
<comment type="caution">
    <text evidence="2">The sequence shown here is derived from an EMBL/GenBank/DDBJ whole genome shotgun (WGS) entry which is preliminary data.</text>
</comment>
<dbReference type="Proteomes" id="UP000620596">
    <property type="component" value="Unassembled WGS sequence"/>
</dbReference>
<accession>A0A916WCU4</accession>
<protein>
    <submittedName>
        <fullName evidence="2">Uncharacterized protein</fullName>
    </submittedName>
</protein>
<evidence type="ECO:0000313" key="3">
    <source>
        <dbReference type="Proteomes" id="UP000620596"/>
    </source>
</evidence>
<dbReference type="RefSeq" id="WP_188706004.1">
    <property type="nucleotide sequence ID" value="NZ_BMIG01000001.1"/>
</dbReference>
<keyword evidence="3" id="KW-1185">Reference proteome</keyword>
<gene>
    <name evidence="2" type="ORF">GCM10011496_03790</name>
</gene>